<gene>
    <name evidence="2" type="ORF">I6G66_14460</name>
</gene>
<dbReference type="SUPFAM" id="SSF47413">
    <property type="entry name" value="lambda repressor-like DNA-binding domains"/>
    <property type="match status" value="1"/>
</dbReference>
<evidence type="ECO:0000313" key="2">
    <source>
        <dbReference type="EMBL" id="QPS11121.1"/>
    </source>
</evidence>
<dbReference type="RefSeq" id="WP_012203628.1">
    <property type="nucleotide sequence ID" value="NZ_CP019171.1"/>
</dbReference>
<reference evidence="2 3" key="1">
    <citation type="submission" date="2020-12" db="EMBL/GenBank/DDBJ databases">
        <title>FDA dAtabase for Regulatory Grade micrObial Sequences (FDA-ARGOS): Supporting development and validation of Infectious Disease Dx tests.</title>
        <authorList>
            <person name="Sproer C."/>
            <person name="Gronow S."/>
            <person name="Severitt S."/>
            <person name="Schroder I."/>
            <person name="Tallon L."/>
            <person name="Sadzewicz L."/>
            <person name="Zhao X."/>
            <person name="Boylan J."/>
            <person name="Ott S."/>
            <person name="Bowen H."/>
            <person name="Vavikolanu K."/>
            <person name="Mehta A."/>
            <person name="Aluvathingal J."/>
            <person name="Nadendla S."/>
            <person name="Lowell S."/>
            <person name="Myers T."/>
            <person name="Yan Y."/>
            <person name="Sichtig H."/>
        </authorList>
    </citation>
    <scope>NUCLEOTIDE SEQUENCE [LARGE SCALE GENOMIC DNA]</scope>
    <source>
        <strain evidence="2 3">FDAARGOS_909</strain>
    </source>
</reference>
<organism evidence="2 3">
    <name type="scientific">Delftia acidovorans</name>
    <name type="common">Pseudomonas acidovorans</name>
    <name type="synonym">Comamonas acidovorans</name>
    <dbReference type="NCBI Taxonomy" id="80866"/>
    <lineage>
        <taxon>Bacteria</taxon>
        <taxon>Pseudomonadati</taxon>
        <taxon>Pseudomonadota</taxon>
        <taxon>Betaproteobacteria</taxon>
        <taxon>Burkholderiales</taxon>
        <taxon>Comamonadaceae</taxon>
        <taxon>Delftia</taxon>
    </lineage>
</organism>
<dbReference type="GeneID" id="31502993"/>
<name>A0A7T2S8Y7_DELAC</name>
<dbReference type="InterPro" id="IPR010982">
    <property type="entry name" value="Lambda_DNA-bd_dom_sf"/>
</dbReference>
<dbReference type="EMBL" id="CP065668">
    <property type="protein sequence ID" value="QPS11121.1"/>
    <property type="molecule type" value="Genomic_DNA"/>
</dbReference>
<dbReference type="CDD" id="cd00093">
    <property type="entry name" value="HTH_XRE"/>
    <property type="match status" value="1"/>
</dbReference>
<dbReference type="SMART" id="SM00530">
    <property type="entry name" value="HTH_XRE"/>
    <property type="match status" value="1"/>
</dbReference>
<proteinExistence type="predicted"/>
<dbReference type="GO" id="GO:0003677">
    <property type="term" value="F:DNA binding"/>
    <property type="evidence" value="ECO:0007669"/>
    <property type="project" value="InterPro"/>
</dbReference>
<accession>A0A7T2S8Y7</accession>
<dbReference type="AlphaFoldDB" id="A0A7T2S8Y7"/>
<feature type="domain" description="HTH cro/C1-type" evidence="1">
    <location>
        <begin position="16"/>
        <end position="69"/>
    </location>
</feature>
<dbReference type="Proteomes" id="UP000594778">
    <property type="component" value="Chromosome"/>
</dbReference>
<dbReference type="Pfam" id="PF01381">
    <property type="entry name" value="HTH_3"/>
    <property type="match status" value="1"/>
</dbReference>
<dbReference type="PROSITE" id="PS50943">
    <property type="entry name" value="HTH_CROC1"/>
    <property type="match status" value="1"/>
</dbReference>
<dbReference type="InterPro" id="IPR001387">
    <property type="entry name" value="Cro/C1-type_HTH"/>
</dbReference>
<dbReference type="Gene3D" id="1.10.260.40">
    <property type="entry name" value="lambda repressor-like DNA-binding domains"/>
    <property type="match status" value="1"/>
</dbReference>
<sequence length="156" mass="17317">MKSKISNIRDGVATRLREARELLGLKQAELATLTAISRSTQIAYEKGTTEPTTGYLQAAQRAGLDIDAVLFGPREEIDHAAPPPARGQPDWVLIQECCDTVDFFCLRFAPTCPASYRWKLIRQLYEALSAALLQEPEAPQPPSLEVLSKLWADYGK</sequence>
<evidence type="ECO:0000313" key="3">
    <source>
        <dbReference type="Proteomes" id="UP000594778"/>
    </source>
</evidence>
<evidence type="ECO:0000259" key="1">
    <source>
        <dbReference type="PROSITE" id="PS50943"/>
    </source>
</evidence>
<protein>
    <submittedName>
        <fullName evidence="2">Helix-turn-helix transcriptional regulator</fullName>
    </submittedName>
</protein>